<organism evidence="1 2">
    <name type="scientific">Peptostreptococcus russellii</name>
    <dbReference type="NCBI Taxonomy" id="215200"/>
    <lineage>
        <taxon>Bacteria</taxon>
        <taxon>Bacillati</taxon>
        <taxon>Bacillota</taxon>
        <taxon>Clostridia</taxon>
        <taxon>Peptostreptococcales</taxon>
        <taxon>Peptostreptococcaceae</taxon>
        <taxon>Peptostreptococcus</taxon>
    </lineage>
</organism>
<name>A0A1H8H5X1_9FIRM</name>
<protein>
    <recommendedName>
        <fullName evidence="3">DUF4044 domain-containing protein</fullName>
    </recommendedName>
</protein>
<proteinExistence type="predicted"/>
<evidence type="ECO:0000313" key="2">
    <source>
        <dbReference type="Proteomes" id="UP000199512"/>
    </source>
</evidence>
<evidence type="ECO:0000313" key="1">
    <source>
        <dbReference type="EMBL" id="SEN51374.1"/>
    </source>
</evidence>
<reference evidence="1 2" key="1">
    <citation type="submission" date="2016-10" db="EMBL/GenBank/DDBJ databases">
        <authorList>
            <person name="de Groot N.N."/>
        </authorList>
    </citation>
    <scope>NUCLEOTIDE SEQUENCE [LARGE SCALE GENOMIC DNA]</scope>
    <source>
        <strain evidence="1 2">Calf135</strain>
    </source>
</reference>
<sequence length="39" mass="4277">MKAEKKKSKMLYKVIAVGFALVFAISSVAFAISVLLSMR</sequence>
<accession>A0A1H8H5X1</accession>
<keyword evidence="2" id="KW-1185">Reference proteome</keyword>
<dbReference type="STRING" id="215200.SAMN05216454_10524"/>
<dbReference type="AlphaFoldDB" id="A0A1H8H5X1"/>
<gene>
    <name evidence="1" type="ORF">SAMN05216454_10524</name>
</gene>
<evidence type="ECO:0008006" key="3">
    <source>
        <dbReference type="Google" id="ProtNLM"/>
    </source>
</evidence>
<dbReference type="EMBL" id="FODF01000005">
    <property type="protein sequence ID" value="SEN51374.1"/>
    <property type="molecule type" value="Genomic_DNA"/>
</dbReference>
<dbReference type="Proteomes" id="UP000199512">
    <property type="component" value="Unassembled WGS sequence"/>
</dbReference>